<evidence type="ECO:0000259" key="3">
    <source>
        <dbReference type="PROSITE" id="PS51352"/>
    </source>
</evidence>
<dbReference type="InterPro" id="IPR036249">
    <property type="entry name" value="Thioredoxin-like_sf"/>
</dbReference>
<name>A0A481YZB6_9VIRU</name>
<dbReference type="GO" id="GO:0003756">
    <property type="term" value="F:protein disulfide isomerase activity"/>
    <property type="evidence" value="ECO:0007669"/>
    <property type="project" value="TreeGrafter"/>
</dbReference>
<dbReference type="SUPFAM" id="SSF52833">
    <property type="entry name" value="Thioredoxin-like"/>
    <property type="match status" value="1"/>
</dbReference>
<gene>
    <name evidence="4" type="ORF">LCMiAC01_00140</name>
</gene>
<feature type="transmembrane region" description="Helical" evidence="2">
    <location>
        <begin position="5"/>
        <end position="23"/>
    </location>
</feature>
<keyword evidence="2" id="KW-1133">Transmembrane helix</keyword>
<dbReference type="PANTHER" id="PTHR45672">
    <property type="entry name" value="PROTEIN DISULFIDE-ISOMERASE C17H9.14C-RELATED"/>
    <property type="match status" value="1"/>
</dbReference>
<comment type="similarity">
    <text evidence="1">Belongs to the protein disulfide isomerase family.</text>
</comment>
<dbReference type="Gene3D" id="3.40.30.10">
    <property type="entry name" value="Glutaredoxin"/>
    <property type="match status" value="1"/>
</dbReference>
<dbReference type="EMBL" id="MK500388">
    <property type="protein sequence ID" value="QBK88350.1"/>
    <property type="molecule type" value="Genomic_DNA"/>
</dbReference>
<accession>A0A481YZB6</accession>
<protein>
    <submittedName>
        <fullName evidence="4">Thioredoxin</fullName>
    </submittedName>
</protein>
<proteinExistence type="inferred from homology"/>
<evidence type="ECO:0000256" key="2">
    <source>
        <dbReference type="SAM" id="Phobius"/>
    </source>
</evidence>
<keyword evidence="2" id="KW-0472">Membrane</keyword>
<dbReference type="PROSITE" id="PS00194">
    <property type="entry name" value="THIOREDOXIN_1"/>
    <property type="match status" value="1"/>
</dbReference>
<dbReference type="CDD" id="cd02961">
    <property type="entry name" value="PDI_a_family"/>
    <property type="match status" value="1"/>
</dbReference>
<dbReference type="InterPro" id="IPR013766">
    <property type="entry name" value="Thioredoxin_domain"/>
</dbReference>
<reference evidence="4" key="1">
    <citation type="journal article" date="2019" name="MBio">
        <title>Virus Genomes from Deep Sea Sediments Expand the Ocean Megavirome and Support Independent Origins of Viral Gigantism.</title>
        <authorList>
            <person name="Backstrom D."/>
            <person name="Yutin N."/>
            <person name="Jorgensen S.L."/>
            <person name="Dharamshi J."/>
            <person name="Homa F."/>
            <person name="Zaremba-Niedwiedzka K."/>
            <person name="Spang A."/>
            <person name="Wolf Y.I."/>
            <person name="Koonin E.V."/>
            <person name="Ettema T.J."/>
        </authorList>
    </citation>
    <scope>NUCLEOTIDE SEQUENCE</scope>
</reference>
<dbReference type="InterPro" id="IPR017937">
    <property type="entry name" value="Thioredoxin_CS"/>
</dbReference>
<dbReference type="Pfam" id="PF00085">
    <property type="entry name" value="Thioredoxin"/>
    <property type="match status" value="1"/>
</dbReference>
<sequence>MKIRILVCIALIIVIIGIIIYAFNSYQDSPELKPKEQFVPIAGKLVLYHASWCGHCKNFMPEWKKFKKFAQLHMKYIDVVDIQCDDKANEQICKEKRITGYPTVLLYTKDGKQKPFPYSERTMENLRKFIDNHL</sequence>
<organism evidence="4">
    <name type="scientific">Mimivirus LCMiAC01</name>
    <dbReference type="NCBI Taxonomy" id="2506608"/>
    <lineage>
        <taxon>Viruses</taxon>
        <taxon>Varidnaviria</taxon>
        <taxon>Bamfordvirae</taxon>
        <taxon>Nucleocytoviricota</taxon>
        <taxon>Megaviricetes</taxon>
        <taxon>Imitervirales</taxon>
        <taxon>Mimiviridae</taxon>
        <taxon>Klosneuvirinae</taxon>
    </lineage>
</organism>
<keyword evidence="2" id="KW-0812">Transmembrane</keyword>
<dbReference type="InterPro" id="IPR051063">
    <property type="entry name" value="PDI"/>
</dbReference>
<feature type="domain" description="Thioredoxin" evidence="3">
    <location>
        <begin position="14"/>
        <end position="134"/>
    </location>
</feature>
<evidence type="ECO:0000256" key="1">
    <source>
        <dbReference type="ARBA" id="ARBA00006347"/>
    </source>
</evidence>
<evidence type="ECO:0000313" key="4">
    <source>
        <dbReference type="EMBL" id="QBK88350.1"/>
    </source>
</evidence>
<dbReference type="GO" id="GO:0006457">
    <property type="term" value="P:protein folding"/>
    <property type="evidence" value="ECO:0007669"/>
    <property type="project" value="TreeGrafter"/>
</dbReference>
<dbReference type="PROSITE" id="PS51352">
    <property type="entry name" value="THIOREDOXIN_2"/>
    <property type="match status" value="1"/>
</dbReference>